<comment type="caution">
    <text evidence="14">The sequence shown here is derived from an EMBL/GenBank/DDBJ whole genome shotgun (WGS) entry which is preliminary data.</text>
</comment>
<feature type="compositionally biased region" description="Polar residues" evidence="11">
    <location>
        <begin position="150"/>
        <end position="184"/>
    </location>
</feature>
<sequence length="247" mass="28297">MSVFGGDSWGRESQYRKRRVDDLLVDNLSDSSHFKKLPSGKYACLVCPNKPIFDTSLILTMHNKGARHVAALSRLKEKELNQQEEISKRITLSDDSTGKMYSSSSSQKNEFTRKNPLIEWTRKVTSEALKTQKPEQNSRDRQQYEAKPSQMYTPFSSTSDSVSRQNTGASLEVQSGTASYTERNNSGEEYEEACRMLAEHQLELAKRREKELNFTAAGWKRDCHGKWFRDENVEFDSDDEDPNVCLS</sequence>
<evidence type="ECO:0000259" key="12">
    <source>
        <dbReference type="Pfam" id="PF15803"/>
    </source>
</evidence>
<evidence type="ECO:0000259" key="13">
    <source>
        <dbReference type="Pfam" id="PF15805"/>
    </source>
</evidence>
<dbReference type="PANTHER" id="PTHR32297">
    <property type="entry name" value="SODIUM CHANNEL MODIFIER 1"/>
    <property type="match status" value="1"/>
</dbReference>
<reference evidence="14" key="1">
    <citation type="submission" date="2022-04" db="EMBL/GenBank/DDBJ databases">
        <title>A functionally conserved STORR gene fusion in Papaver species that diverged 16.8 million years ago.</title>
        <authorList>
            <person name="Catania T."/>
        </authorList>
    </citation>
    <scope>NUCLEOTIDE SEQUENCE</scope>
    <source>
        <strain evidence="14">S-188037</strain>
    </source>
</reference>
<proteinExistence type="predicted"/>
<evidence type="ECO:0000256" key="3">
    <source>
        <dbReference type="ARBA" id="ARBA00020620"/>
    </source>
</evidence>
<feature type="domain" description="Sodium channel modifier 1 zinc-finger" evidence="12">
    <location>
        <begin position="44"/>
        <end position="70"/>
    </location>
</feature>
<feature type="region of interest" description="Disordered" evidence="11">
    <location>
        <begin position="83"/>
        <end position="114"/>
    </location>
</feature>
<evidence type="ECO:0000256" key="5">
    <source>
        <dbReference type="ARBA" id="ARBA00022723"/>
    </source>
</evidence>
<keyword evidence="15" id="KW-1185">Reference proteome</keyword>
<dbReference type="PANTHER" id="PTHR32297:SF1">
    <property type="entry name" value="SODIUM CHANNEL MODIFIER 1"/>
    <property type="match status" value="1"/>
</dbReference>
<dbReference type="InterPro" id="IPR031622">
    <property type="entry name" value="Znf-SCNM1"/>
</dbReference>
<evidence type="ECO:0000256" key="1">
    <source>
        <dbReference type="ARBA" id="ARBA00004324"/>
    </source>
</evidence>
<keyword evidence="5" id="KW-0479">Metal-binding</keyword>
<dbReference type="EMBL" id="JAJJMB010009125">
    <property type="protein sequence ID" value="KAI3915936.1"/>
    <property type="molecule type" value="Genomic_DNA"/>
</dbReference>
<accession>A0AAD4SP48</accession>
<organism evidence="14 15">
    <name type="scientific">Papaver atlanticum</name>
    <dbReference type="NCBI Taxonomy" id="357466"/>
    <lineage>
        <taxon>Eukaryota</taxon>
        <taxon>Viridiplantae</taxon>
        <taxon>Streptophyta</taxon>
        <taxon>Embryophyta</taxon>
        <taxon>Tracheophyta</taxon>
        <taxon>Spermatophyta</taxon>
        <taxon>Magnoliopsida</taxon>
        <taxon>Ranunculales</taxon>
        <taxon>Papaveraceae</taxon>
        <taxon>Papaveroideae</taxon>
        <taxon>Papaver</taxon>
    </lineage>
</organism>
<dbReference type="GO" id="GO:0008380">
    <property type="term" value="P:RNA splicing"/>
    <property type="evidence" value="ECO:0007669"/>
    <property type="project" value="UniProtKB-KW"/>
</dbReference>
<dbReference type="InterPro" id="IPR033570">
    <property type="entry name" value="SCNM1"/>
</dbReference>
<evidence type="ECO:0000256" key="4">
    <source>
        <dbReference type="ARBA" id="ARBA00022664"/>
    </source>
</evidence>
<keyword evidence="7" id="KW-0863">Zinc-finger</keyword>
<dbReference type="GO" id="GO:0016607">
    <property type="term" value="C:nuclear speck"/>
    <property type="evidence" value="ECO:0007669"/>
    <property type="project" value="UniProtKB-SubCell"/>
</dbReference>
<evidence type="ECO:0000256" key="7">
    <source>
        <dbReference type="ARBA" id="ARBA00022771"/>
    </source>
</evidence>
<dbReference type="GO" id="GO:0008270">
    <property type="term" value="F:zinc ion binding"/>
    <property type="evidence" value="ECO:0007669"/>
    <property type="project" value="UniProtKB-KW"/>
</dbReference>
<feature type="compositionally biased region" description="Basic and acidic residues" evidence="11">
    <location>
        <begin position="127"/>
        <end position="144"/>
    </location>
</feature>
<evidence type="ECO:0000256" key="9">
    <source>
        <dbReference type="ARBA" id="ARBA00023187"/>
    </source>
</evidence>
<dbReference type="Proteomes" id="UP001202328">
    <property type="component" value="Unassembled WGS sequence"/>
</dbReference>
<feature type="region of interest" description="Disordered" evidence="11">
    <location>
        <begin position="127"/>
        <end position="184"/>
    </location>
</feature>
<dbReference type="GO" id="GO:0005681">
    <property type="term" value="C:spliceosomal complex"/>
    <property type="evidence" value="ECO:0007669"/>
    <property type="project" value="UniProtKB-KW"/>
</dbReference>
<feature type="compositionally biased region" description="Basic and acidic residues" evidence="11">
    <location>
        <begin position="83"/>
        <end position="92"/>
    </location>
</feature>
<feature type="compositionally biased region" description="Polar residues" evidence="11">
    <location>
        <begin position="93"/>
        <end position="109"/>
    </location>
</feature>
<gene>
    <name evidence="14" type="ORF">MKW98_004377</name>
</gene>
<dbReference type="GO" id="GO:0006397">
    <property type="term" value="P:mRNA processing"/>
    <property type="evidence" value="ECO:0007669"/>
    <property type="project" value="UniProtKB-KW"/>
</dbReference>
<comment type="subcellular location">
    <subcellularLocation>
        <location evidence="1">Nucleus speckle</location>
    </subcellularLocation>
    <subcellularLocation>
        <location evidence="2">Nucleus</location>
        <location evidence="2">Nucleoplasm</location>
    </subcellularLocation>
</comment>
<evidence type="ECO:0000256" key="11">
    <source>
        <dbReference type="SAM" id="MobiDB-lite"/>
    </source>
</evidence>
<name>A0AAD4SP48_9MAGN</name>
<dbReference type="AlphaFoldDB" id="A0AAD4SP48"/>
<evidence type="ECO:0000256" key="6">
    <source>
        <dbReference type="ARBA" id="ARBA00022728"/>
    </source>
</evidence>
<dbReference type="Pfam" id="PF15805">
    <property type="entry name" value="SCNM1_acidic"/>
    <property type="match status" value="1"/>
</dbReference>
<evidence type="ECO:0000256" key="2">
    <source>
        <dbReference type="ARBA" id="ARBA00004642"/>
    </source>
</evidence>
<protein>
    <recommendedName>
        <fullName evidence="3">Sodium channel modifier 1</fullName>
    </recommendedName>
</protein>
<keyword evidence="10" id="KW-0539">Nucleus</keyword>
<feature type="domain" description="Sodium channel modifier 1 acidic C-terminal" evidence="13">
    <location>
        <begin position="212"/>
        <end position="243"/>
    </location>
</feature>
<evidence type="ECO:0000256" key="8">
    <source>
        <dbReference type="ARBA" id="ARBA00022833"/>
    </source>
</evidence>
<keyword evidence="4" id="KW-0507">mRNA processing</keyword>
<dbReference type="InterPro" id="IPR031625">
    <property type="entry name" value="SCNM1_acidic"/>
</dbReference>
<keyword evidence="8" id="KW-0862">Zinc</keyword>
<evidence type="ECO:0000256" key="10">
    <source>
        <dbReference type="ARBA" id="ARBA00023242"/>
    </source>
</evidence>
<keyword evidence="9" id="KW-0508">mRNA splicing</keyword>
<keyword evidence="6" id="KW-0747">Spliceosome</keyword>
<dbReference type="Pfam" id="PF15803">
    <property type="entry name" value="zf-SCNM1"/>
    <property type="match status" value="1"/>
</dbReference>
<evidence type="ECO:0000313" key="15">
    <source>
        <dbReference type="Proteomes" id="UP001202328"/>
    </source>
</evidence>
<evidence type="ECO:0000313" key="14">
    <source>
        <dbReference type="EMBL" id="KAI3915936.1"/>
    </source>
</evidence>